<accession>A0A0R0BY87</accession>
<feature type="domain" description="Type II secretion system protein GspI C-terminal" evidence="10">
    <location>
        <begin position="45"/>
        <end position="116"/>
    </location>
</feature>
<dbReference type="EMBL" id="LDJH01000013">
    <property type="protein sequence ID" value="KRG57816.1"/>
    <property type="molecule type" value="Genomic_DNA"/>
</dbReference>
<dbReference type="Pfam" id="PF02501">
    <property type="entry name" value="T2SSI"/>
    <property type="match status" value="1"/>
</dbReference>
<comment type="subcellular location">
    <subcellularLocation>
        <location evidence="1 9">Cell inner membrane</location>
        <topology evidence="1 9">Single-pass membrane protein</topology>
    </subcellularLocation>
</comment>
<dbReference type="Pfam" id="PF07963">
    <property type="entry name" value="N_methyl"/>
    <property type="match status" value="1"/>
</dbReference>
<dbReference type="InterPro" id="IPR012902">
    <property type="entry name" value="N_methyl_site"/>
</dbReference>
<comment type="subunit">
    <text evidence="9">Type II secretion is composed of four main components: the outer membrane complex, the inner membrane complex, the cytoplasmic secretion ATPase and the periplasm-spanning pseudopilus.</text>
</comment>
<keyword evidence="3" id="KW-1003">Cell membrane</keyword>
<dbReference type="GO" id="GO:0015627">
    <property type="term" value="C:type II protein secretion system complex"/>
    <property type="evidence" value="ECO:0007669"/>
    <property type="project" value="UniProtKB-UniRule"/>
</dbReference>
<keyword evidence="12" id="KW-1185">Reference proteome</keyword>
<feature type="transmembrane region" description="Helical" evidence="9">
    <location>
        <begin position="12"/>
        <end position="34"/>
    </location>
</feature>
<sequence>MSSPASRQQGLSLLELMVAVAVLALAVVALLHLGSQSTRSAQHSEQQALALIVLQNLAASAELSPEWGNQGQIELAGRQWHWQRRPVQGALPGIQGWHWAVLADSGQQVAELTSWQAAP</sequence>
<keyword evidence="8 9" id="KW-0472">Membrane</keyword>
<dbReference type="NCBIfam" id="TIGR02532">
    <property type="entry name" value="IV_pilin_GFxxxE"/>
    <property type="match status" value="1"/>
</dbReference>
<evidence type="ECO:0000313" key="11">
    <source>
        <dbReference type="EMBL" id="KRG57816.1"/>
    </source>
</evidence>
<evidence type="ECO:0000256" key="5">
    <source>
        <dbReference type="ARBA" id="ARBA00022519"/>
    </source>
</evidence>
<dbReference type="GO" id="GO:0005886">
    <property type="term" value="C:plasma membrane"/>
    <property type="evidence" value="ECO:0007669"/>
    <property type="project" value="UniProtKB-SubCell"/>
</dbReference>
<evidence type="ECO:0000256" key="9">
    <source>
        <dbReference type="RuleBase" id="RU368030"/>
    </source>
</evidence>
<evidence type="ECO:0000256" key="6">
    <source>
        <dbReference type="ARBA" id="ARBA00022692"/>
    </source>
</evidence>
<evidence type="ECO:0000256" key="1">
    <source>
        <dbReference type="ARBA" id="ARBA00004377"/>
    </source>
</evidence>
<organism evidence="11 12">
    <name type="scientific">Stenotrophomonas koreensis</name>
    <dbReference type="NCBI Taxonomy" id="266128"/>
    <lineage>
        <taxon>Bacteria</taxon>
        <taxon>Pseudomonadati</taxon>
        <taxon>Pseudomonadota</taxon>
        <taxon>Gammaproteobacteria</taxon>
        <taxon>Lysobacterales</taxon>
        <taxon>Lysobacteraceae</taxon>
        <taxon>Stenotrophomonas</taxon>
    </lineage>
</organism>
<evidence type="ECO:0000256" key="4">
    <source>
        <dbReference type="ARBA" id="ARBA00022481"/>
    </source>
</evidence>
<reference evidence="11 12" key="1">
    <citation type="submission" date="2015-05" db="EMBL/GenBank/DDBJ databases">
        <title>Genome sequencing and analysis of members of genus Stenotrophomonas.</title>
        <authorList>
            <person name="Patil P.P."/>
            <person name="Midha S."/>
            <person name="Patil P.B."/>
        </authorList>
    </citation>
    <scope>NUCLEOTIDE SEQUENCE [LARGE SCALE GENOMIC DNA]</scope>
    <source>
        <strain evidence="11 12">DSM 17805</strain>
    </source>
</reference>
<dbReference type="Proteomes" id="UP000051254">
    <property type="component" value="Unassembled WGS sequence"/>
</dbReference>
<dbReference type="PROSITE" id="PS00409">
    <property type="entry name" value="PROKAR_NTER_METHYL"/>
    <property type="match status" value="1"/>
</dbReference>
<dbReference type="InterPro" id="IPR010052">
    <property type="entry name" value="T2SS_protein-GspI"/>
</dbReference>
<dbReference type="PANTHER" id="PTHR38779:SF2">
    <property type="entry name" value="TYPE II SECRETION SYSTEM PROTEIN I-RELATED"/>
    <property type="match status" value="1"/>
</dbReference>
<comment type="PTM">
    <text evidence="9">Cleaved by prepilin peptidase.</text>
</comment>
<dbReference type="STRING" id="266128.ABB25_08275"/>
<comment type="similarity">
    <text evidence="2 9">Belongs to the GSP I family.</text>
</comment>
<dbReference type="AlphaFoldDB" id="A0A0R0BY87"/>
<dbReference type="PANTHER" id="PTHR38779">
    <property type="entry name" value="TYPE II SECRETION SYSTEM PROTEIN I-RELATED"/>
    <property type="match status" value="1"/>
</dbReference>
<evidence type="ECO:0000256" key="2">
    <source>
        <dbReference type="ARBA" id="ARBA00008358"/>
    </source>
</evidence>
<dbReference type="OrthoDB" id="6121517at2"/>
<dbReference type="Gene3D" id="3.30.1300.30">
    <property type="entry name" value="GSPII I/J protein-like"/>
    <property type="match status" value="1"/>
</dbReference>
<evidence type="ECO:0000313" key="12">
    <source>
        <dbReference type="Proteomes" id="UP000051254"/>
    </source>
</evidence>
<evidence type="ECO:0000256" key="8">
    <source>
        <dbReference type="ARBA" id="ARBA00023136"/>
    </source>
</evidence>
<dbReference type="RefSeq" id="WP_160319423.1">
    <property type="nucleotide sequence ID" value="NZ_LDJH01000013.1"/>
</dbReference>
<keyword evidence="5 9" id="KW-0997">Cell inner membrane</keyword>
<name>A0A0R0BY87_9GAMM</name>
<dbReference type="SUPFAM" id="SSF54523">
    <property type="entry name" value="Pili subunits"/>
    <property type="match status" value="1"/>
</dbReference>
<dbReference type="NCBIfam" id="TIGR01707">
    <property type="entry name" value="gspI"/>
    <property type="match status" value="1"/>
</dbReference>
<comment type="caution">
    <text evidence="11">The sequence shown here is derived from an EMBL/GenBank/DDBJ whole genome shotgun (WGS) entry which is preliminary data.</text>
</comment>
<gene>
    <name evidence="11" type="ORF">ABB25_08275</name>
</gene>
<keyword evidence="7 9" id="KW-1133">Transmembrane helix</keyword>
<keyword evidence="6 9" id="KW-0812">Transmembrane</keyword>
<dbReference type="InterPro" id="IPR045584">
    <property type="entry name" value="Pilin-like"/>
</dbReference>
<proteinExistence type="inferred from homology"/>
<evidence type="ECO:0000256" key="3">
    <source>
        <dbReference type="ARBA" id="ARBA00022475"/>
    </source>
</evidence>
<dbReference type="PATRIC" id="fig|266128.3.peg.522"/>
<dbReference type="InterPro" id="IPR003413">
    <property type="entry name" value="T2SS_GspI_C"/>
</dbReference>
<evidence type="ECO:0000259" key="10">
    <source>
        <dbReference type="Pfam" id="PF02501"/>
    </source>
</evidence>
<protein>
    <recommendedName>
        <fullName evidence="9">Type II secretion system protein I</fullName>
        <shortName evidence="9">T2SS minor pseudopilin I</shortName>
    </recommendedName>
</protein>
<keyword evidence="4 9" id="KW-0488">Methylation</keyword>
<comment type="function">
    <text evidence="9">Component of the type II secretion system required for the energy-dependent secretion of extracellular factors such as proteases and toxins from the periplasm.</text>
</comment>
<evidence type="ECO:0000256" key="7">
    <source>
        <dbReference type="ARBA" id="ARBA00022989"/>
    </source>
</evidence>
<dbReference type="GO" id="GO:0015628">
    <property type="term" value="P:protein secretion by the type II secretion system"/>
    <property type="evidence" value="ECO:0007669"/>
    <property type="project" value="UniProtKB-UniRule"/>
</dbReference>